<accession>A0ABS5TK39</accession>
<evidence type="ECO:0000259" key="12">
    <source>
        <dbReference type="Pfam" id="PF07730"/>
    </source>
</evidence>
<dbReference type="PANTHER" id="PTHR24421:SF10">
    <property type="entry name" value="NITRATE_NITRITE SENSOR PROTEIN NARQ"/>
    <property type="match status" value="1"/>
</dbReference>
<evidence type="ECO:0000256" key="4">
    <source>
        <dbReference type="ARBA" id="ARBA00022679"/>
    </source>
</evidence>
<name>A0ABS5TK39_9ACTN</name>
<feature type="compositionally biased region" description="Basic and acidic residues" evidence="9">
    <location>
        <begin position="255"/>
        <end position="267"/>
    </location>
</feature>
<dbReference type="Pfam" id="PF02518">
    <property type="entry name" value="HATPase_c"/>
    <property type="match status" value="1"/>
</dbReference>
<gene>
    <name evidence="13" type="ORF">KIH74_21065</name>
</gene>
<feature type="region of interest" description="Disordered" evidence="9">
    <location>
        <begin position="254"/>
        <end position="273"/>
    </location>
</feature>
<sequence>MSSTVAVQARERRLSWAWPAFDLAYLAVMFVTATVREGGRDLPGPQLTGLVLLSWAPLLLRRRHPLGALVAVTLIEMVHVAFGVSVGPHPNANEVMGAFQPVPLATMAAAFTLAARRYGRAGWLPGALAGVTLLLTGVLMQDHALLVTCFVALDLVIIAVGAGVLVSHRRERIVRDERERVSQIRGEVVAERMRIAQDLHDVLAHHLTLVNAQAGVADYLLRSDPDAASGALRDIAGNTRRALDELRATVGMLRQDGETGHPPDDPLRPAPGLHQVDDLLAGFRAAGADLVLAVSGDAVELPSGKDLAAYRIVQEAVTNATKHAPGAPVTVDLHWQQHTLTLRITNPAPPGRPAGHQGPGTRHGLIGMRERAVTVGGTLNAGPVPAGGFAVIATIPLRNEA</sequence>
<feature type="domain" description="Histidine kinase/HSP90-like ATPase" evidence="11">
    <location>
        <begin position="307"/>
        <end position="398"/>
    </location>
</feature>
<keyword evidence="5" id="KW-0547">Nucleotide-binding</keyword>
<dbReference type="EMBL" id="JAHBAY010000009">
    <property type="protein sequence ID" value="MBT0771441.1"/>
    <property type="molecule type" value="Genomic_DNA"/>
</dbReference>
<evidence type="ECO:0000256" key="8">
    <source>
        <dbReference type="ARBA" id="ARBA00023012"/>
    </source>
</evidence>
<dbReference type="EC" id="2.7.13.3" evidence="2"/>
<proteinExistence type="predicted"/>
<feature type="transmembrane region" description="Helical" evidence="10">
    <location>
        <begin position="67"/>
        <end position="86"/>
    </location>
</feature>
<feature type="transmembrane region" description="Helical" evidence="10">
    <location>
        <begin position="42"/>
        <end position="60"/>
    </location>
</feature>
<evidence type="ECO:0000256" key="6">
    <source>
        <dbReference type="ARBA" id="ARBA00022777"/>
    </source>
</evidence>
<keyword evidence="4" id="KW-0808">Transferase</keyword>
<keyword evidence="8" id="KW-0902">Two-component regulatory system</keyword>
<protein>
    <recommendedName>
        <fullName evidence="2">histidine kinase</fullName>
        <ecNumber evidence="2">2.7.13.3</ecNumber>
    </recommendedName>
</protein>
<feature type="transmembrane region" description="Helical" evidence="10">
    <location>
        <begin position="145"/>
        <end position="166"/>
    </location>
</feature>
<evidence type="ECO:0000313" key="13">
    <source>
        <dbReference type="EMBL" id="MBT0771441.1"/>
    </source>
</evidence>
<evidence type="ECO:0000256" key="3">
    <source>
        <dbReference type="ARBA" id="ARBA00022553"/>
    </source>
</evidence>
<dbReference type="SUPFAM" id="SSF55874">
    <property type="entry name" value="ATPase domain of HSP90 chaperone/DNA topoisomerase II/histidine kinase"/>
    <property type="match status" value="1"/>
</dbReference>
<evidence type="ECO:0000256" key="2">
    <source>
        <dbReference type="ARBA" id="ARBA00012438"/>
    </source>
</evidence>
<dbReference type="Gene3D" id="3.30.565.10">
    <property type="entry name" value="Histidine kinase-like ATPase, C-terminal domain"/>
    <property type="match status" value="1"/>
</dbReference>
<keyword evidence="6" id="KW-0418">Kinase</keyword>
<feature type="transmembrane region" description="Helical" evidence="10">
    <location>
        <begin position="122"/>
        <end position="139"/>
    </location>
</feature>
<keyword evidence="10" id="KW-1133">Transmembrane helix</keyword>
<evidence type="ECO:0000259" key="11">
    <source>
        <dbReference type="Pfam" id="PF02518"/>
    </source>
</evidence>
<feature type="domain" description="Signal transduction histidine kinase subgroup 3 dimerisation and phosphoacceptor" evidence="12">
    <location>
        <begin position="191"/>
        <end position="256"/>
    </location>
</feature>
<dbReference type="PANTHER" id="PTHR24421">
    <property type="entry name" value="NITRATE/NITRITE SENSOR PROTEIN NARX-RELATED"/>
    <property type="match status" value="1"/>
</dbReference>
<comment type="catalytic activity">
    <reaction evidence="1">
        <text>ATP + protein L-histidine = ADP + protein N-phospho-L-histidine.</text>
        <dbReference type="EC" id="2.7.13.3"/>
    </reaction>
</comment>
<dbReference type="CDD" id="cd16917">
    <property type="entry name" value="HATPase_UhpB-NarQ-NarX-like"/>
    <property type="match status" value="1"/>
</dbReference>
<dbReference type="Gene3D" id="1.20.5.1930">
    <property type="match status" value="1"/>
</dbReference>
<evidence type="ECO:0000256" key="7">
    <source>
        <dbReference type="ARBA" id="ARBA00022840"/>
    </source>
</evidence>
<evidence type="ECO:0000256" key="9">
    <source>
        <dbReference type="SAM" id="MobiDB-lite"/>
    </source>
</evidence>
<dbReference type="Proteomes" id="UP001197247">
    <property type="component" value="Unassembled WGS sequence"/>
</dbReference>
<dbReference type="Pfam" id="PF07730">
    <property type="entry name" value="HisKA_3"/>
    <property type="match status" value="1"/>
</dbReference>
<evidence type="ECO:0000256" key="5">
    <source>
        <dbReference type="ARBA" id="ARBA00022741"/>
    </source>
</evidence>
<dbReference type="InterPro" id="IPR003594">
    <property type="entry name" value="HATPase_dom"/>
</dbReference>
<dbReference type="RefSeq" id="WP_214157765.1">
    <property type="nucleotide sequence ID" value="NZ_JAHBAY010000009.1"/>
</dbReference>
<reference evidence="13 14" key="1">
    <citation type="submission" date="2021-05" db="EMBL/GenBank/DDBJ databases">
        <title>Kineosporia and Streptomyces sp. nov. two new marine actinobacteria isolated from Coral.</title>
        <authorList>
            <person name="Buangrab K."/>
            <person name="Sutthacheep M."/>
            <person name="Yeemin T."/>
            <person name="Harunari E."/>
            <person name="Igarashi Y."/>
            <person name="Kanchanasin P."/>
            <person name="Tanasupawat S."/>
            <person name="Phongsopitanun W."/>
        </authorList>
    </citation>
    <scope>NUCLEOTIDE SEQUENCE [LARGE SCALE GENOMIC DNA]</scope>
    <source>
        <strain evidence="13 14">J2-2</strain>
    </source>
</reference>
<feature type="transmembrane region" description="Helical" evidence="10">
    <location>
        <begin position="16"/>
        <end position="36"/>
    </location>
</feature>
<evidence type="ECO:0000256" key="10">
    <source>
        <dbReference type="SAM" id="Phobius"/>
    </source>
</evidence>
<organism evidence="13 14">
    <name type="scientific">Kineosporia corallincola</name>
    <dbReference type="NCBI Taxonomy" id="2835133"/>
    <lineage>
        <taxon>Bacteria</taxon>
        <taxon>Bacillati</taxon>
        <taxon>Actinomycetota</taxon>
        <taxon>Actinomycetes</taxon>
        <taxon>Kineosporiales</taxon>
        <taxon>Kineosporiaceae</taxon>
        <taxon>Kineosporia</taxon>
    </lineage>
</organism>
<evidence type="ECO:0000256" key="1">
    <source>
        <dbReference type="ARBA" id="ARBA00000085"/>
    </source>
</evidence>
<keyword evidence="3" id="KW-0597">Phosphoprotein</keyword>
<keyword evidence="10" id="KW-0472">Membrane</keyword>
<dbReference type="InterPro" id="IPR036890">
    <property type="entry name" value="HATPase_C_sf"/>
</dbReference>
<feature type="transmembrane region" description="Helical" evidence="10">
    <location>
        <begin position="98"/>
        <end position="115"/>
    </location>
</feature>
<keyword evidence="7" id="KW-0067">ATP-binding</keyword>
<keyword evidence="10" id="KW-0812">Transmembrane</keyword>
<evidence type="ECO:0000313" key="14">
    <source>
        <dbReference type="Proteomes" id="UP001197247"/>
    </source>
</evidence>
<keyword evidence="14" id="KW-1185">Reference proteome</keyword>
<comment type="caution">
    <text evidence="13">The sequence shown here is derived from an EMBL/GenBank/DDBJ whole genome shotgun (WGS) entry which is preliminary data.</text>
</comment>
<dbReference type="InterPro" id="IPR050482">
    <property type="entry name" value="Sensor_HK_TwoCompSys"/>
</dbReference>
<dbReference type="InterPro" id="IPR011712">
    <property type="entry name" value="Sig_transdc_His_kin_sub3_dim/P"/>
</dbReference>